<dbReference type="PANTHER" id="PTHR11851:SF49">
    <property type="entry name" value="MITOCHONDRIAL-PROCESSING PEPTIDASE SUBUNIT ALPHA"/>
    <property type="match status" value="1"/>
</dbReference>
<dbReference type="Pfam" id="PF05193">
    <property type="entry name" value="Peptidase_M16_C"/>
    <property type="match status" value="1"/>
</dbReference>
<dbReference type="InterPro" id="IPR011765">
    <property type="entry name" value="Pept_M16_N"/>
</dbReference>
<accession>A0ABY0IE63</accession>
<dbReference type="Pfam" id="PF00675">
    <property type="entry name" value="Peptidase_M16"/>
    <property type="match status" value="1"/>
</dbReference>
<keyword evidence="5" id="KW-1185">Reference proteome</keyword>
<name>A0ABY0IE63_9BACT</name>
<feature type="domain" description="Peptidase M16 C-terminal" evidence="3">
    <location>
        <begin position="216"/>
        <end position="401"/>
    </location>
</feature>
<dbReference type="InterPro" id="IPR007863">
    <property type="entry name" value="Peptidase_M16_C"/>
</dbReference>
<organism evidence="4 5">
    <name type="scientific">Halobacteriovorax vibrionivorans</name>
    <dbReference type="NCBI Taxonomy" id="2152716"/>
    <lineage>
        <taxon>Bacteria</taxon>
        <taxon>Pseudomonadati</taxon>
        <taxon>Bdellovibrionota</taxon>
        <taxon>Bacteriovoracia</taxon>
        <taxon>Bacteriovoracales</taxon>
        <taxon>Halobacteriovoraceae</taxon>
        <taxon>Halobacteriovorax</taxon>
    </lineage>
</organism>
<feature type="domain" description="Peptidase M16 N-terminal" evidence="2">
    <location>
        <begin position="65"/>
        <end position="208"/>
    </location>
</feature>
<sequence length="471" mass="53713">MLTFIGDLMFKTTKYFACLVFLFLVSCSSTQDQGTNHKDIGLGDLELNIDIQKHTLDNGLKLLLVRDSKLPIASIYTFYDVGGRYEKVGTTGATHFLEHMMFKKTKNYPAEYFSDYIETYGGDSNAYTTFDNTVYYENIAASTVEKMIELEAERMQNLVLEEVPFEKERQVVLEERKMRYENKPNGKIHLAMMKAIFKGTPYGGSVIGDAKDVKALKRDQMMEFYHNFYAPNNATMIIVGDIDPSSVLDKVKDTIGKIKTNSDLDKKKEKLDNVDNYKRTSKLPYIKGLNGQAKNPMFRLAFPAVSITHEDALALDFLADILGTGTSSYLVKNFVVSKRPRLSSVYAFNYGLKNGGVFVIGGEILPKFSIRTSRNKLLKSLRRSCSKAITPRSVQKTKNLLLKQYFQAISTNDGLASFLGSTEFYFGDYREYKKQLKSYDEMTVEKVRDVCKRYISGNNYAFLSIWDRNKR</sequence>
<evidence type="ECO:0000313" key="4">
    <source>
        <dbReference type="EMBL" id="RZF21242.1"/>
    </source>
</evidence>
<comment type="similarity">
    <text evidence="1">Belongs to the peptidase M16 family.</text>
</comment>
<dbReference type="InterPro" id="IPR050361">
    <property type="entry name" value="MPP/UQCRC_Complex"/>
</dbReference>
<dbReference type="InterPro" id="IPR011249">
    <property type="entry name" value="Metalloenz_LuxS/M16"/>
</dbReference>
<comment type="caution">
    <text evidence="4">The sequence shown here is derived from an EMBL/GenBank/DDBJ whole genome shotgun (WGS) entry which is preliminary data.</text>
</comment>
<dbReference type="SUPFAM" id="SSF63411">
    <property type="entry name" value="LuxS/MPP-like metallohydrolase"/>
    <property type="match status" value="2"/>
</dbReference>
<dbReference type="Proteomes" id="UP000443582">
    <property type="component" value="Unassembled WGS sequence"/>
</dbReference>
<protein>
    <submittedName>
        <fullName evidence="4">Insulinase family protein</fullName>
    </submittedName>
</protein>
<dbReference type="EMBL" id="QDKL01000002">
    <property type="protein sequence ID" value="RZF21242.1"/>
    <property type="molecule type" value="Genomic_DNA"/>
</dbReference>
<evidence type="ECO:0000256" key="1">
    <source>
        <dbReference type="ARBA" id="ARBA00007261"/>
    </source>
</evidence>
<evidence type="ECO:0000259" key="3">
    <source>
        <dbReference type="Pfam" id="PF05193"/>
    </source>
</evidence>
<evidence type="ECO:0000259" key="2">
    <source>
        <dbReference type="Pfam" id="PF00675"/>
    </source>
</evidence>
<proteinExistence type="inferred from homology"/>
<dbReference type="Gene3D" id="3.30.830.10">
    <property type="entry name" value="Metalloenzyme, LuxS/M16 peptidase-like"/>
    <property type="match status" value="2"/>
</dbReference>
<reference evidence="5" key="1">
    <citation type="journal article" date="2019" name="Int. J. Syst. Evol. Microbiol.">
        <title>Halobacteriovorax valvorus sp. nov., a novel prokaryotic predator isolated from coastal seawater of China.</title>
        <authorList>
            <person name="Chen M.-X."/>
        </authorList>
    </citation>
    <scope>NUCLEOTIDE SEQUENCE [LARGE SCALE GENOMIC DNA]</scope>
    <source>
        <strain evidence="5">BL9</strain>
    </source>
</reference>
<evidence type="ECO:0000313" key="5">
    <source>
        <dbReference type="Proteomes" id="UP000443582"/>
    </source>
</evidence>
<gene>
    <name evidence="4" type="ORF">DAY19_06045</name>
</gene>
<dbReference type="PANTHER" id="PTHR11851">
    <property type="entry name" value="METALLOPROTEASE"/>
    <property type="match status" value="1"/>
</dbReference>